<keyword evidence="4" id="KW-1185">Reference proteome</keyword>
<dbReference type="KEGG" id="doa:AXF15_10205"/>
<dbReference type="Pfam" id="PF00892">
    <property type="entry name" value="EamA"/>
    <property type="match status" value="2"/>
</dbReference>
<reference evidence="4" key="1">
    <citation type="submission" date="2016-02" db="EMBL/GenBank/DDBJ databases">
        <authorList>
            <person name="Holder M.E."/>
            <person name="Ajami N.J."/>
            <person name="Petrosino J.F."/>
        </authorList>
    </citation>
    <scope>NUCLEOTIDE SEQUENCE [LARGE SCALE GENOMIC DNA]</scope>
    <source>
        <strain evidence="4">DSM 12838</strain>
    </source>
</reference>
<evidence type="ECO:0000313" key="4">
    <source>
        <dbReference type="Proteomes" id="UP000063964"/>
    </source>
</evidence>
<accession>A0A0X8JRC6</accession>
<organism evidence="3 4">
    <name type="scientific">Desulfomicrobium orale DSM 12838</name>
    <dbReference type="NCBI Taxonomy" id="888061"/>
    <lineage>
        <taxon>Bacteria</taxon>
        <taxon>Pseudomonadati</taxon>
        <taxon>Thermodesulfobacteriota</taxon>
        <taxon>Desulfovibrionia</taxon>
        <taxon>Desulfovibrionales</taxon>
        <taxon>Desulfomicrobiaceae</taxon>
        <taxon>Desulfomicrobium</taxon>
    </lineage>
</organism>
<feature type="transmembrane region" description="Helical" evidence="1">
    <location>
        <begin position="117"/>
        <end position="136"/>
    </location>
</feature>
<evidence type="ECO:0000259" key="2">
    <source>
        <dbReference type="Pfam" id="PF00892"/>
    </source>
</evidence>
<gene>
    <name evidence="3" type="ORF">AXF15_10205</name>
</gene>
<dbReference type="AlphaFoldDB" id="A0A0X8JRC6"/>
<feature type="transmembrane region" description="Helical" evidence="1">
    <location>
        <begin position="148"/>
        <end position="166"/>
    </location>
</feature>
<keyword evidence="1" id="KW-1133">Transmembrane helix</keyword>
<evidence type="ECO:0000256" key="1">
    <source>
        <dbReference type="SAM" id="Phobius"/>
    </source>
</evidence>
<feature type="transmembrane region" description="Helical" evidence="1">
    <location>
        <begin position="178"/>
        <end position="196"/>
    </location>
</feature>
<dbReference type="EMBL" id="CP014230">
    <property type="protein sequence ID" value="AMD93431.1"/>
    <property type="molecule type" value="Genomic_DNA"/>
</dbReference>
<keyword evidence="1" id="KW-0812">Transmembrane</keyword>
<keyword evidence="1" id="KW-0472">Membrane</keyword>
<dbReference type="Gene3D" id="1.10.3730.20">
    <property type="match status" value="1"/>
</dbReference>
<name>A0A0X8JRC6_9BACT</name>
<dbReference type="STRING" id="888061.AXF15_10205"/>
<dbReference type="GO" id="GO:0016020">
    <property type="term" value="C:membrane"/>
    <property type="evidence" value="ECO:0007669"/>
    <property type="project" value="InterPro"/>
</dbReference>
<dbReference type="RefSeq" id="WP_066606933.1">
    <property type="nucleotide sequence ID" value="NZ_CP014230.1"/>
</dbReference>
<sequence length="289" mass="30444">MNASGVILAVLSALGMGTIGIFSRLTELPAETVTFFRLFLGAVFLGLFLLASGRGKLLLRRPARSVLMSGGLLAGFMIFYIQAMNLTTMANAIMLVYLAPAAASVFAHFYLKEHLSFSGWGLIMLALLGFAAVMEFHPPSALAAADRMGLVLAALSMLCYAGFILVNRIIPAEIPAVLRALHQLLTGAAVILPFFWLTRSHISPVNALWLAGAGLVPGFLAITCAVAALSRLPVAAFGTLAYFEPLTVVLIGWSVFGETLSLLQTAGCAMIMLSGCLKAALPAKRPAGS</sequence>
<feature type="transmembrane region" description="Helical" evidence="1">
    <location>
        <begin position="262"/>
        <end position="281"/>
    </location>
</feature>
<feature type="transmembrane region" description="Helical" evidence="1">
    <location>
        <begin position="236"/>
        <end position="256"/>
    </location>
</feature>
<protein>
    <submittedName>
        <fullName evidence="3">Multidrug DMT transporter permease</fullName>
    </submittedName>
</protein>
<feature type="transmembrane region" description="Helical" evidence="1">
    <location>
        <begin position="33"/>
        <end position="53"/>
    </location>
</feature>
<dbReference type="PANTHER" id="PTHR22911">
    <property type="entry name" value="ACYL-MALONYL CONDENSING ENZYME-RELATED"/>
    <property type="match status" value="1"/>
</dbReference>
<feature type="transmembrane region" description="Helical" evidence="1">
    <location>
        <begin position="65"/>
        <end position="83"/>
    </location>
</feature>
<feature type="transmembrane region" description="Helical" evidence="1">
    <location>
        <begin position="208"/>
        <end position="229"/>
    </location>
</feature>
<dbReference type="SUPFAM" id="SSF103481">
    <property type="entry name" value="Multidrug resistance efflux transporter EmrE"/>
    <property type="match status" value="2"/>
</dbReference>
<dbReference type="InterPro" id="IPR037185">
    <property type="entry name" value="EmrE-like"/>
</dbReference>
<feature type="transmembrane region" description="Helical" evidence="1">
    <location>
        <begin position="89"/>
        <end position="110"/>
    </location>
</feature>
<feature type="domain" description="EamA" evidence="2">
    <location>
        <begin position="148"/>
        <end position="274"/>
    </location>
</feature>
<proteinExistence type="predicted"/>
<dbReference type="Proteomes" id="UP000063964">
    <property type="component" value="Chromosome"/>
</dbReference>
<dbReference type="InterPro" id="IPR000620">
    <property type="entry name" value="EamA_dom"/>
</dbReference>
<feature type="domain" description="EamA" evidence="2">
    <location>
        <begin position="4"/>
        <end position="132"/>
    </location>
</feature>
<evidence type="ECO:0000313" key="3">
    <source>
        <dbReference type="EMBL" id="AMD93431.1"/>
    </source>
</evidence>
<dbReference type="OrthoDB" id="5430053at2"/>
<dbReference type="PANTHER" id="PTHR22911:SF79">
    <property type="entry name" value="MOBA-LIKE NTP TRANSFERASE DOMAIN-CONTAINING PROTEIN"/>
    <property type="match status" value="1"/>
</dbReference>